<keyword evidence="3" id="KW-1185">Reference proteome</keyword>
<proteinExistence type="predicted"/>
<keyword evidence="1" id="KW-0812">Transmembrane</keyword>
<name>A0A7K1SNJ1_9BACT</name>
<evidence type="ECO:0000256" key="1">
    <source>
        <dbReference type="SAM" id="Phobius"/>
    </source>
</evidence>
<dbReference type="AlphaFoldDB" id="A0A7K1SNJ1"/>
<reference evidence="2 3" key="1">
    <citation type="submission" date="2019-12" db="EMBL/GenBank/DDBJ databases">
        <title>Spirosoma sp. HMF4905 genome sequencing and assembly.</title>
        <authorList>
            <person name="Kang H."/>
            <person name="Cha I."/>
            <person name="Kim H."/>
            <person name="Joh K."/>
        </authorList>
    </citation>
    <scope>NUCLEOTIDE SEQUENCE [LARGE SCALE GENOMIC DNA]</scope>
    <source>
        <strain evidence="2 3">HMF4905</strain>
    </source>
</reference>
<evidence type="ECO:0008006" key="4">
    <source>
        <dbReference type="Google" id="ProtNLM"/>
    </source>
</evidence>
<comment type="caution">
    <text evidence="2">The sequence shown here is derived from an EMBL/GenBank/DDBJ whole genome shotgun (WGS) entry which is preliminary data.</text>
</comment>
<feature type="transmembrane region" description="Helical" evidence="1">
    <location>
        <begin position="106"/>
        <end position="124"/>
    </location>
</feature>
<evidence type="ECO:0000313" key="2">
    <source>
        <dbReference type="EMBL" id="MVM35372.1"/>
    </source>
</evidence>
<organism evidence="2 3">
    <name type="scientific">Spirosoma arboris</name>
    <dbReference type="NCBI Taxonomy" id="2682092"/>
    <lineage>
        <taxon>Bacteria</taxon>
        <taxon>Pseudomonadati</taxon>
        <taxon>Bacteroidota</taxon>
        <taxon>Cytophagia</taxon>
        <taxon>Cytophagales</taxon>
        <taxon>Cytophagaceae</taxon>
        <taxon>Spirosoma</taxon>
    </lineage>
</organism>
<sequence>MQATLLYLGLTNIFPGVWALFMPHSFYDSFPGLGRVWVAVDGPYNEHLIRDVGGFFLALALLSFLTLLAPRLVSVRATAICLLTFNTPHLLYHLKHLHMLPVIDQIGNVVALSAGVLLPVLLLFHKPIVTQTIQSAIP</sequence>
<keyword evidence="1" id="KW-0472">Membrane</keyword>
<feature type="transmembrane region" description="Helical" evidence="1">
    <location>
        <begin position="52"/>
        <end position="70"/>
    </location>
</feature>
<evidence type="ECO:0000313" key="3">
    <source>
        <dbReference type="Proteomes" id="UP000436006"/>
    </source>
</evidence>
<keyword evidence="1" id="KW-1133">Transmembrane helix</keyword>
<accession>A0A7K1SNJ1</accession>
<dbReference type="EMBL" id="WPIN01000022">
    <property type="protein sequence ID" value="MVM35372.1"/>
    <property type="molecule type" value="Genomic_DNA"/>
</dbReference>
<protein>
    <recommendedName>
        <fullName evidence="4">HXXEE domain-containing protein</fullName>
    </recommendedName>
</protein>
<gene>
    <name evidence="2" type="ORF">GO755_35445</name>
</gene>
<dbReference type="Proteomes" id="UP000436006">
    <property type="component" value="Unassembled WGS sequence"/>
</dbReference>
<feature type="transmembrane region" description="Helical" evidence="1">
    <location>
        <begin position="77"/>
        <end position="94"/>
    </location>
</feature>